<dbReference type="AlphaFoldDB" id="A0A427Y4F7"/>
<gene>
    <name evidence="2" type="ORF">EHS24_004156</name>
</gene>
<reference evidence="2 3" key="1">
    <citation type="submission" date="2018-11" db="EMBL/GenBank/DDBJ databases">
        <title>Genome sequence of Apiotrichum porosum DSM 27194.</title>
        <authorList>
            <person name="Aliyu H."/>
            <person name="Gorte O."/>
            <person name="Ochsenreither K."/>
        </authorList>
    </citation>
    <scope>NUCLEOTIDE SEQUENCE [LARGE SCALE GENOMIC DNA]</scope>
    <source>
        <strain evidence="2 3">DSM 27194</strain>
    </source>
</reference>
<name>A0A427Y4F7_9TREE</name>
<sequence>MFGSSNRSSTSKTPDPPATSPAWGSWISHFSQKVATWTYISPTAEQQPTSTPLNFDKTLNLEMYPHILDTIIMFSPRETLLGFRGVSQATRVAADKILFTHILLREVQTRNQPPEIFVYFPSDSTRLLPASVNPYHDEQTLHGQLCAYAYRPRMSPRREPLAPEEMQTLLARSFMNCRVVDLDGGTTLVRLVLACTILSGADWSDDLRLADPGEEWMHIVNGVVPFASRRDPWPPQGVAPPFNGWDRGTPGLAVYVVWTTPKNNKYDDLAFSIVKAIAPLTTFQGEPGRALVIFPRLQDDIDAAKHFDQVAALTDKVRKKLFDNVDWANSWADMSQLLERMEFVSVAEYTQRYGHEAAVAELAMEDEGFEL</sequence>
<comment type="caution">
    <text evidence="2">The sequence shown here is derived from an EMBL/GenBank/DDBJ whole genome shotgun (WGS) entry which is preliminary data.</text>
</comment>
<evidence type="ECO:0000313" key="2">
    <source>
        <dbReference type="EMBL" id="RSH85969.1"/>
    </source>
</evidence>
<keyword evidence="3" id="KW-1185">Reference proteome</keyword>
<protein>
    <submittedName>
        <fullName evidence="2">Uncharacterized protein</fullName>
    </submittedName>
</protein>
<evidence type="ECO:0000256" key="1">
    <source>
        <dbReference type="SAM" id="MobiDB-lite"/>
    </source>
</evidence>
<dbReference type="GeneID" id="39588699"/>
<dbReference type="Proteomes" id="UP000279236">
    <property type="component" value="Unassembled WGS sequence"/>
</dbReference>
<evidence type="ECO:0000313" key="3">
    <source>
        <dbReference type="Proteomes" id="UP000279236"/>
    </source>
</evidence>
<accession>A0A427Y4F7</accession>
<feature type="region of interest" description="Disordered" evidence="1">
    <location>
        <begin position="1"/>
        <end position="20"/>
    </location>
</feature>
<dbReference type="EMBL" id="RSCE01000002">
    <property type="protein sequence ID" value="RSH85969.1"/>
    <property type="molecule type" value="Genomic_DNA"/>
</dbReference>
<dbReference type="RefSeq" id="XP_028478754.1">
    <property type="nucleotide sequence ID" value="XM_028619782.1"/>
</dbReference>
<proteinExistence type="predicted"/>
<organism evidence="2 3">
    <name type="scientific">Apiotrichum porosum</name>
    <dbReference type="NCBI Taxonomy" id="105984"/>
    <lineage>
        <taxon>Eukaryota</taxon>
        <taxon>Fungi</taxon>
        <taxon>Dikarya</taxon>
        <taxon>Basidiomycota</taxon>
        <taxon>Agaricomycotina</taxon>
        <taxon>Tremellomycetes</taxon>
        <taxon>Trichosporonales</taxon>
        <taxon>Trichosporonaceae</taxon>
        <taxon>Apiotrichum</taxon>
    </lineage>
</organism>
<feature type="compositionally biased region" description="Polar residues" evidence="1">
    <location>
        <begin position="1"/>
        <end position="13"/>
    </location>
</feature>